<reference evidence="4" key="1">
    <citation type="submission" date="2020-10" db="EMBL/GenBank/DDBJ databases">
        <authorList>
            <person name="Roach M.J.R."/>
        </authorList>
    </citation>
    <scope>NUCLEOTIDE SEQUENCE</scope>
    <source>
        <strain evidence="4">CBS 1945</strain>
    </source>
</reference>
<feature type="domain" description="Gryzun putative trafficking through Golgi" evidence="2">
    <location>
        <begin position="665"/>
        <end position="1208"/>
    </location>
</feature>
<dbReference type="SUPFAM" id="SSF48452">
    <property type="entry name" value="TPR-like"/>
    <property type="match status" value="1"/>
</dbReference>
<dbReference type="InterPro" id="IPR019734">
    <property type="entry name" value="TPR_rpt"/>
</dbReference>
<evidence type="ECO:0000313" key="5">
    <source>
        <dbReference type="Proteomes" id="UP000662931"/>
    </source>
</evidence>
<evidence type="ECO:0000259" key="2">
    <source>
        <dbReference type="Pfam" id="PF07919"/>
    </source>
</evidence>
<dbReference type="EMBL" id="CP064815">
    <property type="protein sequence ID" value="QPG76315.1"/>
    <property type="molecule type" value="Genomic_DNA"/>
</dbReference>
<dbReference type="InterPro" id="IPR021773">
    <property type="entry name" value="TPC11"/>
</dbReference>
<dbReference type="Pfam" id="PF11817">
    <property type="entry name" value="Foie-gras_1"/>
    <property type="match status" value="1"/>
</dbReference>
<evidence type="ECO:0000256" key="1">
    <source>
        <dbReference type="PROSITE-ProRule" id="PRU00339"/>
    </source>
</evidence>
<proteinExistence type="predicted"/>
<organism evidence="4 5">
    <name type="scientific">Eeniella nana</name>
    <name type="common">Yeast</name>
    <name type="synonym">Brettanomyces nanus</name>
    <dbReference type="NCBI Taxonomy" id="13502"/>
    <lineage>
        <taxon>Eukaryota</taxon>
        <taxon>Fungi</taxon>
        <taxon>Dikarya</taxon>
        <taxon>Ascomycota</taxon>
        <taxon>Saccharomycotina</taxon>
        <taxon>Pichiomycetes</taxon>
        <taxon>Pichiales</taxon>
        <taxon>Pichiaceae</taxon>
        <taxon>Brettanomyces</taxon>
    </lineage>
</organism>
<dbReference type="PANTHER" id="PTHR14374">
    <property type="entry name" value="FOIE GRAS"/>
    <property type="match status" value="1"/>
</dbReference>
<dbReference type="Pfam" id="PF07919">
    <property type="entry name" value="Gryzun"/>
    <property type="match status" value="1"/>
</dbReference>
<dbReference type="PROSITE" id="PS50005">
    <property type="entry name" value="TPR"/>
    <property type="match status" value="1"/>
</dbReference>
<feature type="repeat" description="TPR" evidence="1">
    <location>
        <begin position="545"/>
        <end position="578"/>
    </location>
</feature>
<dbReference type="Proteomes" id="UP000662931">
    <property type="component" value="Chromosome 4"/>
</dbReference>
<gene>
    <name evidence="4" type="ORF">FOA43_003701</name>
</gene>
<dbReference type="PANTHER" id="PTHR14374:SF0">
    <property type="entry name" value="TRAFFICKING PROTEIN PARTICLE COMPLEX SUBUNIT 11"/>
    <property type="match status" value="1"/>
</dbReference>
<dbReference type="InterPro" id="IPR012880">
    <property type="entry name" value="Gryzun"/>
</dbReference>
<dbReference type="RefSeq" id="XP_038779880.1">
    <property type="nucleotide sequence ID" value="XM_038923952.1"/>
</dbReference>
<accession>A0A875S7R7</accession>
<evidence type="ECO:0000313" key="4">
    <source>
        <dbReference type="EMBL" id="QPG76315.1"/>
    </source>
</evidence>
<dbReference type="OrthoDB" id="6278596at2759"/>
<dbReference type="AlphaFoldDB" id="A0A875S7R7"/>
<protein>
    <submittedName>
        <fullName evidence="4">Uncharacterized protein</fullName>
    </submittedName>
</protein>
<dbReference type="KEGG" id="bnn:FOA43_003701"/>
<dbReference type="GeneID" id="62197101"/>
<evidence type="ECO:0000259" key="3">
    <source>
        <dbReference type="Pfam" id="PF11817"/>
    </source>
</evidence>
<name>A0A875S7R7_EENNA</name>
<keyword evidence="5" id="KW-1185">Reference proteome</keyword>
<keyword evidence="1" id="KW-0802">TPR repeat</keyword>
<dbReference type="InterPro" id="IPR011990">
    <property type="entry name" value="TPR-like_helical_dom_sf"/>
</dbReference>
<sequence>MDKYPAEVTSLLAPFIVIQGLVSPTEKVQSVDSVGSTADLKLSNLRSRKSIECDAVIKIPSIEDPSSVLHKSLYEDRQVTIIDRKLRLSQGPLASSIATLLDKHNIKDSYLPTNKGKEFSSQIYYRIKYATNQYRLPRGAVLGASQSDSVSPQQDLQDIAGLLSPLSPFNPDSSYSNTILPLEWVQKYRDVIPSVFVDVHELRITESDTSDMQADQLVIDDINSVKKDVTGRGIRFLSVLLCEETKVESSVLETRIEKIRRCTRLPQRTGLLFISSVNTRDIGIFVESIIRLIKPWTSDFYNSQISKLKNQTSLDLNYNSSFWLARQSMKTAIFEEFCGITESSTKFMEYCYEKLIDAIRIVKLDTNPVIWNQCRVLLDLAGLHIARSYLILGDSNMAYRKFDIHIQNIRLMLPQTESYSTYSWLATQLSWFVQLLQGTPEGIIPIDRALQPVLQNKWFGNGSTPIKGFCPLPQGGYLCLDACFLVEKRRSLAQAAKQTAIDTYLSLELEAEKKFNHSKQCINMLNKCLDFYSRSKKTKFSRTESFAYFLLGEEYYKDHNYSMAINNYMVSISVYKDERWLRIISVIIFRLFQCSVKIRDYQDAQVYYLRLAVLPEKFITPLKVLIENEKFVFDQEESEEQLFFKEDVFDSYVVIKSQSLLLNSKLEFQVVLNTKVNSLIDHAIVEDITIRFNDSFREIRVKHDTNADSKVFNIFDSDNKVQSCLTFTTNMVFGGDQKTKVLQFSICPGKIGKFRIESIHATVKTLEFDFRNSLNFSKPSRRSLARWYQRANDKLNKAYEGILMNVKEPSFAFEVTPRQPKVEIKFDYAEFAYSGQVFPIKIHVHNKDVESYKLQYEMNALVGDEDMTTEWKERTQNDEFNVGVVNENFALIHLPLITDLPTIVDIQSEQAGVISNHRQKVKVTFKFKYLMKNGDDTTVETMKVVEIPILEIFKLQFTINPSLSSVIPSIFDVNETSVIPVHDRVWKCAALVRNVSFLPISLKHFKFEIKCLSSNAKAELIESKSLPDELELTENDSEFTKLPFWFRSYCETGFLKRSIQVEIVLSFNYEDHNTNLEFSPLQLVHQYQTVIWKGSLPHLDPRMLVDIKEMDSVIEVDYILENPTSKIFQFSSSLATSECFVNLNYKNQQAFSVLPFVKEIFKFRYKVVDEFKNKKLLRLPEFKVYDLHYKVYMNQLVVTDKIDHSKEGMFYVNKNYLLN</sequence>
<feature type="domain" description="Trafficking protein particle complex subunit 11" evidence="3">
    <location>
        <begin position="371"/>
        <end position="604"/>
    </location>
</feature>